<dbReference type="SUPFAM" id="SSF54695">
    <property type="entry name" value="POZ domain"/>
    <property type="match status" value="1"/>
</dbReference>
<dbReference type="InParanoid" id="A0A5K4EPT0"/>
<feature type="compositionally biased region" description="Polar residues" evidence="3">
    <location>
        <begin position="247"/>
        <end position="258"/>
    </location>
</feature>
<feature type="region of interest" description="Disordered" evidence="3">
    <location>
        <begin position="92"/>
        <end position="132"/>
    </location>
</feature>
<feature type="region of interest" description="Disordered" evidence="3">
    <location>
        <begin position="247"/>
        <end position="317"/>
    </location>
</feature>
<feature type="region of interest" description="Disordered" evidence="3">
    <location>
        <begin position="1"/>
        <end position="42"/>
    </location>
</feature>
<dbReference type="SMART" id="SM00225">
    <property type="entry name" value="BTB"/>
    <property type="match status" value="1"/>
</dbReference>
<dbReference type="ExpressionAtlas" id="A0A5K4EPT0">
    <property type="expression patterns" value="baseline"/>
</dbReference>
<feature type="compositionally biased region" description="Polar residues" evidence="3">
    <location>
        <begin position="1"/>
        <end position="15"/>
    </location>
</feature>
<feature type="region of interest" description="Disordered" evidence="3">
    <location>
        <begin position="683"/>
        <end position="706"/>
    </location>
</feature>
<dbReference type="STRING" id="6183.A0A5K4EPT0"/>
<dbReference type="InterPro" id="IPR011705">
    <property type="entry name" value="BACK"/>
</dbReference>
<name>A0A5K4EPT0_SCHMA</name>
<dbReference type="Gene3D" id="3.30.710.10">
    <property type="entry name" value="Potassium Channel Kv1.1, Chain A"/>
    <property type="match status" value="1"/>
</dbReference>
<organism evidence="5">
    <name type="scientific">Schistosoma mansoni</name>
    <name type="common">Blood fluke</name>
    <dbReference type="NCBI Taxonomy" id="6183"/>
    <lineage>
        <taxon>Eukaryota</taxon>
        <taxon>Metazoa</taxon>
        <taxon>Spiralia</taxon>
        <taxon>Lophotrochozoa</taxon>
        <taxon>Platyhelminthes</taxon>
        <taxon>Trematoda</taxon>
        <taxon>Digenea</taxon>
        <taxon>Strigeidida</taxon>
        <taxon>Schistosomatoidea</taxon>
        <taxon>Schistosomatidae</taxon>
        <taxon>Schistosoma</taxon>
    </lineage>
</organism>
<proteinExistence type="predicted"/>
<sequence length="985" mass="108329">MSFYDSETYTNDNQNSRSESSRSSRESPVQNVNLDNEISTTSSLPSNLFWRSRSQPPFGENLNHVNTPCGPNFLNTESSQQVSLLNHTDPSRTLGSSHQAVGVGLSGSTRSVGLGSTNRTSMFGTPRSTHQRRALRMTRFTQNRDSIPGLLSSSSSNSSLLGRYRTISGVNSRPQSIDPSVCESHLSRLLRFSSLRFDDSVSDEAETSVKRQESPLGDCSNDEFAELPVRLGPTHYNFLPANRSSEQIPLSHSLPTSNSPSHEPPQEQPPLNPGNTHTNNLSLIPDSVISTNSDSDNDNQDGNCPASATSGDQTSIWIPSTPKQCVVKFPKRGDLDHRRSVTGASSSYQPEADHDFYQDSCFASKSSHRSSDHVYKTFAKLNELRCHGLFCDVVLQAGSVKIPAHRNVLAASSQYFHAMFTGSMTEARSPCVEFRGIESSALIQLVNFIYTNVIGGEINVNEENVQTLLPAANLLQLTAVRDICCEFLQFQLHPSNCLGIQRFADLHNCQDLLDFTRRFTEQHFGELLKQDDEFVKLSSDQLIELISSDRLAVSEDQVFEAVLRWIAHNPGKRQTEAQNLCSHVRFALLPRDYLVRLSQSDNFLTVNPWCKDYLIEALSYHLLPWDQKLRMASERTKPRTPVGLPKILLVIGGQAPKAIRSVECFEFQGGSWTSLSGDFVQKDNSSSSTSQLMCNPSTSSQPTSNGYANSTIPNVNCNSDSICNLIISDLPSRRCRTGVAVLGGLMYVIGGFNGSLRVRSVEVYDLLRNTWHSGPNMECRRATLGVAVLNGLIYAVGGFDGTVGLNSAEVLDIWSGSWRPIPSMTYQRSSVGVGALDGKLYAVGGYDGTVRRCLSSVECYDPVSDSWSLVSEMTCRRSGPSVCELNNRLYAVGGHDGPTVQTSGEVFSPETGTWQRIADLNVKRRNAGLVAHDGFLYIIGGEDGENNLTSIEKYDPIGNTWSILPSHLTIGRSYAGVAIIERSFI</sequence>
<feature type="compositionally biased region" description="Pro residues" evidence="3">
    <location>
        <begin position="262"/>
        <end position="272"/>
    </location>
</feature>
<protein>
    <submittedName>
        <fullName evidence="5">Kelch-like protein 3</fullName>
    </submittedName>
</protein>
<evidence type="ECO:0000259" key="4">
    <source>
        <dbReference type="PROSITE" id="PS50097"/>
    </source>
</evidence>
<dbReference type="Gene3D" id="2.120.10.80">
    <property type="entry name" value="Kelch-type beta propeller"/>
    <property type="match status" value="1"/>
</dbReference>
<dbReference type="InterPro" id="IPR006652">
    <property type="entry name" value="Kelch_1"/>
</dbReference>
<dbReference type="FunFam" id="1.25.40.420:FF:000001">
    <property type="entry name" value="Kelch-like family member 12"/>
    <property type="match status" value="1"/>
</dbReference>
<dbReference type="GO" id="GO:0016567">
    <property type="term" value="P:protein ubiquitination"/>
    <property type="evidence" value="ECO:0007669"/>
    <property type="project" value="UniProtKB-UniPathway"/>
</dbReference>
<evidence type="ECO:0000256" key="3">
    <source>
        <dbReference type="SAM" id="MobiDB-lite"/>
    </source>
</evidence>
<feature type="domain" description="BTB" evidence="4">
    <location>
        <begin position="391"/>
        <end position="454"/>
    </location>
</feature>
<dbReference type="GO" id="GO:0005737">
    <property type="term" value="C:cytoplasm"/>
    <property type="evidence" value="ECO:0007669"/>
    <property type="project" value="UniProtKB-ARBA"/>
</dbReference>
<dbReference type="PROSITE" id="PS50097">
    <property type="entry name" value="BTB"/>
    <property type="match status" value="1"/>
</dbReference>
<dbReference type="Pfam" id="PF00651">
    <property type="entry name" value="BTB"/>
    <property type="match status" value="1"/>
</dbReference>
<feature type="compositionally biased region" description="Polar residues" evidence="3">
    <location>
        <begin position="106"/>
        <end position="128"/>
    </location>
</feature>
<evidence type="ECO:0000256" key="2">
    <source>
        <dbReference type="ARBA" id="ARBA00022737"/>
    </source>
</evidence>
<evidence type="ECO:0000313" key="5">
    <source>
        <dbReference type="WBParaSite" id="Smp_141890.2"/>
    </source>
</evidence>
<dbReference type="Pfam" id="PF01344">
    <property type="entry name" value="Kelch_1"/>
    <property type="match status" value="5"/>
</dbReference>
<feature type="compositionally biased region" description="Polar residues" evidence="3">
    <location>
        <begin position="306"/>
        <end position="317"/>
    </location>
</feature>
<dbReference type="SMART" id="SM00875">
    <property type="entry name" value="BACK"/>
    <property type="match status" value="1"/>
</dbReference>
<dbReference type="WBParaSite" id="Smp_141890.2">
    <property type="protein sequence ID" value="Smp_141890.2"/>
    <property type="gene ID" value="Smp_141890"/>
</dbReference>
<dbReference type="InterPro" id="IPR015915">
    <property type="entry name" value="Kelch-typ_b-propeller"/>
</dbReference>
<evidence type="ECO:0000256" key="1">
    <source>
        <dbReference type="ARBA" id="ARBA00022441"/>
    </source>
</evidence>
<keyword evidence="1" id="KW-0880">Kelch repeat</keyword>
<dbReference type="UniPathway" id="UPA00143"/>
<feature type="compositionally biased region" description="Polar residues" evidence="3">
    <location>
        <begin position="273"/>
        <end position="282"/>
    </location>
</feature>
<dbReference type="SMART" id="SM00612">
    <property type="entry name" value="Kelch"/>
    <property type="match status" value="6"/>
</dbReference>
<dbReference type="AlphaFoldDB" id="A0A5K4EPT0"/>
<accession>A0A5K4EPT0</accession>
<dbReference type="PANTHER" id="PTHR45632:SF17">
    <property type="entry name" value="KELCH-LIKE PROTEIN 31"/>
    <property type="match status" value="1"/>
</dbReference>
<keyword evidence="2" id="KW-0677">Repeat</keyword>
<dbReference type="PANTHER" id="PTHR45632">
    <property type="entry name" value="LD33804P"/>
    <property type="match status" value="1"/>
</dbReference>
<dbReference type="Pfam" id="PF07707">
    <property type="entry name" value="BACK"/>
    <property type="match status" value="1"/>
</dbReference>
<dbReference type="SUPFAM" id="SSF50965">
    <property type="entry name" value="Galactose oxidase, central domain"/>
    <property type="match status" value="1"/>
</dbReference>
<dbReference type="Gene3D" id="1.25.40.420">
    <property type="match status" value="1"/>
</dbReference>
<dbReference type="InterPro" id="IPR000210">
    <property type="entry name" value="BTB/POZ_dom"/>
</dbReference>
<feature type="compositionally biased region" description="Polar residues" evidence="3">
    <location>
        <begin position="28"/>
        <end position="42"/>
    </location>
</feature>
<dbReference type="FunFam" id="3.30.710.10:FF:000001">
    <property type="entry name" value="Kelch-like family member 20"/>
    <property type="match status" value="1"/>
</dbReference>
<dbReference type="InterPro" id="IPR011333">
    <property type="entry name" value="SKP1/BTB/POZ_sf"/>
</dbReference>
<dbReference type="InterPro" id="IPR011043">
    <property type="entry name" value="Gal_Oxase/kelch_b-propeller"/>
</dbReference>
<reference evidence="5" key="1">
    <citation type="submission" date="2019-11" db="UniProtKB">
        <authorList>
            <consortium name="WormBaseParasite"/>
        </authorList>
    </citation>
    <scope>IDENTIFICATION</scope>
    <source>
        <strain evidence="5">Puerto Rican</strain>
    </source>
</reference>